<gene>
    <name evidence="2" type="ORF">CEP52_000603</name>
</gene>
<name>A0A428UMU2_9HYPO</name>
<dbReference type="AlphaFoldDB" id="A0A428UMU2"/>
<feature type="region of interest" description="Disordered" evidence="1">
    <location>
        <begin position="17"/>
        <end position="70"/>
    </location>
</feature>
<comment type="caution">
    <text evidence="2">The sequence shown here is derived from an EMBL/GenBank/DDBJ whole genome shotgun (WGS) entry which is preliminary data.</text>
</comment>
<proteinExistence type="predicted"/>
<reference evidence="2 3" key="1">
    <citation type="submission" date="2017-06" db="EMBL/GenBank/DDBJ databases">
        <title>Comparative genomic analysis of Ambrosia Fusariam Clade fungi.</title>
        <authorList>
            <person name="Stajich J.E."/>
            <person name="Carrillo J."/>
            <person name="Kijimoto T."/>
            <person name="Eskalen A."/>
            <person name="O'Donnell K."/>
            <person name="Kasson M."/>
        </authorList>
    </citation>
    <scope>NUCLEOTIDE SEQUENCE [LARGE SCALE GENOMIC DNA]</scope>
    <source>
        <strain evidence="2 3">NRRL62579</strain>
    </source>
</reference>
<sequence length="127" mass="14375">MLSTYIEAEERLFTTQHNDDKNIALRPGLPSTPIFPEPQHSRSEQHRPACASGRATKQEAPTPDQERTSFRNHERINLHCPGHSVSNNFAVDSFPELINCAFWLHLIIPEGLTPSALHHQLVVMEMS</sequence>
<protein>
    <submittedName>
        <fullName evidence="2">Uncharacterized protein</fullName>
    </submittedName>
</protein>
<keyword evidence="3" id="KW-1185">Reference proteome</keyword>
<evidence type="ECO:0000313" key="3">
    <source>
        <dbReference type="Proteomes" id="UP000287144"/>
    </source>
</evidence>
<accession>A0A428UMU2</accession>
<evidence type="ECO:0000256" key="1">
    <source>
        <dbReference type="SAM" id="MobiDB-lite"/>
    </source>
</evidence>
<dbReference type="EMBL" id="NKCK01000003">
    <property type="protein sequence ID" value="RSM15639.1"/>
    <property type="molecule type" value="Genomic_DNA"/>
</dbReference>
<dbReference type="Proteomes" id="UP000287144">
    <property type="component" value="Unassembled WGS sequence"/>
</dbReference>
<organism evidence="2 3">
    <name type="scientific">Fusarium oligoseptatum</name>
    <dbReference type="NCBI Taxonomy" id="2604345"/>
    <lineage>
        <taxon>Eukaryota</taxon>
        <taxon>Fungi</taxon>
        <taxon>Dikarya</taxon>
        <taxon>Ascomycota</taxon>
        <taxon>Pezizomycotina</taxon>
        <taxon>Sordariomycetes</taxon>
        <taxon>Hypocreomycetidae</taxon>
        <taxon>Hypocreales</taxon>
        <taxon>Nectriaceae</taxon>
        <taxon>Fusarium</taxon>
        <taxon>Fusarium solani species complex</taxon>
    </lineage>
</organism>
<evidence type="ECO:0000313" key="2">
    <source>
        <dbReference type="EMBL" id="RSM15639.1"/>
    </source>
</evidence>